<dbReference type="EMBL" id="CP034463">
    <property type="protein sequence ID" value="AZP19965.1"/>
    <property type="molecule type" value="Genomic_DNA"/>
</dbReference>
<dbReference type="InterPro" id="IPR015068">
    <property type="entry name" value="DUF1877"/>
</dbReference>
<gene>
    <name evidence="1" type="ORF">EJC51_30160</name>
</gene>
<dbReference type="Gene3D" id="3.40.1760.10">
    <property type="entry name" value="YfbM-like super family"/>
    <property type="match status" value="1"/>
</dbReference>
<organism evidence="1 2">
    <name type="scientific">Streptomyces aquilus</name>
    <dbReference type="NCBI Taxonomy" id="2548456"/>
    <lineage>
        <taxon>Bacteria</taxon>
        <taxon>Bacillati</taxon>
        <taxon>Actinomycetota</taxon>
        <taxon>Actinomycetes</taxon>
        <taxon>Kitasatosporales</taxon>
        <taxon>Streptomycetaceae</taxon>
        <taxon>Streptomyces</taxon>
    </lineage>
</organism>
<evidence type="ECO:0000313" key="1">
    <source>
        <dbReference type="EMBL" id="AZP19965.1"/>
    </source>
</evidence>
<reference evidence="1 2" key="1">
    <citation type="submission" date="2018-12" db="EMBL/GenBank/DDBJ databases">
        <authorList>
            <person name="Li K."/>
        </authorList>
    </citation>
    <scope>NUCLEOTIDE SEQUENCE [LARGE SCALE GENOMIC DNA]</scope>
    <source>
        <strain evidence="2">CR22</strain>
    </source>
</reference>
<protein>
    <submittedName>
        <fullName evidence="1">DUF1877 family protein</fullName>
    </submittedName>
</protein>
<dbReference type="KEGG" id="saqu:EJC51_30160"/>
<proteinExistence type="predicted"/>
<dbReference type="AlphaFoldDB" id="A0A3Q9C1Y4"/>
<dbReference type="Pfam" id="PF08974">
    <property type="entry name" value="DUF1877"/>
    <property type="match status" value="1"/>
</dbReference>
<accession>A0A3Q9C1Y4</accession>
<evidence type="ECO:0000313" key="2">
    <source>
        <dbReference type="Proteomes" id="UP000280197"/>
    </source>
</evidence>
<name>A0A3Q9C1Y4_9ACTN</name>
<sequence length="161" mass="18043">MSMYFHFRAIPPAALRNSPAWLEKLFEDDWNAVRERIGWHREEVLDKGYLDNELLYAGTHGEDGPRTHVVLGGRPIPHPDPTLPPFLLLTAAQTGRVASYLAEAVFDDLWLDARDLLLPSYGGTDTEPEVHGVFAAAHRDLTAFYGQTAQYGDAVVKWLVT</sequence>
<dbReference type="RefSeq" id="WP_126273950.1">
    <property type="nucleotide sequence ID" value="NZ_CP034463.1"/>
</dbReference>
<dbReference type="Proteomes" id="UP000280197">
    <property type="component" value="Chromosome"/>
</dbReference>
<keyword evidence="2" id="KW-1185">Reference proteome</keyword>
<dbReference type="InterPro" id="IPR035944">
    <property type="entry name" value="YfbM-like_sf"/>
</dbReference>